<feature type="binding site" evidence="6">
    <location>
        <position position="51"/>
    </location>
    <ligand>
        <name>pyruvate</name>
        <dbReference type="ChEBI" id="CHEBI:15361"/>
    </ligand>
</feature>
<dbReference type="PRINTS" id="PR00146">
    <property type="entry name" value="DHPICSNTHASE"/>
</dbReference>
<dbReference type="CDD" id="cd00408">
    <property type="entry name" value="DHDPS-like"/>
    <property type="match status" value="1"/>
</dbReference>
<dbReference type="PANTHER" id="PTHR12128">
    <property type="entry name" value="DIHYDRODIPICOLINATE SYNTHASE"/>
    <property type="match status" value="1"/>
</dbReference>
<dbReference type="SUPFAM" id="SSF51569">
    <property type="entry name" value="Aldolase"/>
    <property type="match status" value="1"/>
</dbReference>
<feature type="active site" description="Proton donor/acceptor" evidence="5">
    <location>
        <position position="139"/>
    </location>
</feature>
<dbReference type="EMBL" id="CP036532">
    <property type="protein sequence ID" value="QBK30891.1"/>
    <property type="molecule type" value="Genomic_DNA"/>
</dbReference>
<dbReference type="OrthoDB" id="9782828at2"/>
<evidence type="ECO:0000313" key="8">
    <source>
        <dbReference type="Proteomes" id="UP000293719"/>
    </source>
</evidence>
<dbReference type="InterPro" id="IPR020625">
    <property type="entry name" value="Schiff_base-form_aldolases_AS"/>
</dbReference>
<dbReference type="Pfam" id="PF00701">
    <property type="entry name" value="DHDPS"/>
    <property type="match status" value="1"/>
</dbReference>
<gene>
    <name evidence="7" type="ORF">E0E05_09980</name>
</gene>
<dbReference type="GO" id="GO:0008840">
    <property type="term" value="F:4-hydroxy-tetrahydrodipicolinate synthase activity"/>
    <property type="evidence" value="ECO:0007669"/>
    <property type="project" value="TreeGrafter"/>
</dbReference>
<comment type="similarity">
    <text evidence="1 4">Belongs to the DapA family.</text>
</comment>
<dbReference type="PROSITE" id="PS00666">
    <property type="entry name" value="DHDPS_2"/>
    <property type="match status" value="1"/>
</dbReference>
<dbReference type="PANTHER" id="PTHR12128:SF66">
    <property type="entry name" value="4-HYDROXY-2-OXOGLUTARATE ALDOLASE, MITOCHONDRIAL"/>
    <property type="match status" value="1"/>
</dbReference>
<keyword evidence="2 4" id="KW-0456">Lyase</keyword>
<evidence type="ECO:0000256" key="4">
    <source>
        <dbReference type="PIRNR" id="PIRNR001365"/>
    </source>
</evidence>
<evidence type="ECO:0000256" key="6">
    <source>
        <dbReference type="PIRSR" id="PIRSR001365-2"/>
    </source>
</evidence>
<keyword evidence="8" id="KW-1185">Reference proteome</keyword>
<keyword evidence="3" id="KW-0704">Schiff base</keyword>
<evidence type="ECO:0000256" key="1">
    <source>
        <dbReference type="ARBA" id="ARBA00007592"/>
    </source>
</evidence>
<name>A0A4P6V0Q0_9HYPH</name>
<proteinExistence type="inferred from homology"/>
<accession>A0A4P6V0Q0</accession>
<dbReference type="AlphaFoldDB" id="A0A4P6V0Q0"/>
<dbReference type="KEGG" id="rpod:E0E05_09980"/>
<dbReference type="RefSeq" id="WP_131616575.1">
    <property type="nucleotide sequence ID" value="NZ_CP036532.1"/>
</dbReference>
<dbReference type="PIRSF" id="PIRSF001365">
    <property type="entry name" value="DHDPS"/>
    <property type="match status" value="1"/>
</dbReference>
<dbReference type="SMART" id="SM01130">
    <property type="entry name" value="DHDPS"/>
    <property type="match status" value="1"/>
</dbReference>
<dbReference type="Gene3D" id="3.20.20.70">
    <property type="entry name" value="Aldolase class I"/>
    <property type="match status" value="1"/>
</dbReference>
<protein>
    <submittedName>
        <fullName evidence="7">Dihydrodipicolinate synthase family protein</fullName>
    </submittedName>
</protein>
<dbReference type="Proteomes" id="UP000293719">
    <property type="component" value="Chromosome"/>
</dbReference>
<dbReference type="GeneID" id="90767624"/>
<evidence type="ECO:0000256" key="3">
    <source>
        <dbReference type="ARBA" id="ARBA00023270"/>
    </source>
</evidence>
<dbReference type="InterPro" id="IPR002220">
    <property type="entry name" value="DapA-like"/>
</dbReference>
<evidence type="ECO:0000313" key="7">
    <source>
        <dbReference type="EMBL" id="QBK30891.1"/>
    </source>
</evidence>
<dbReference type="GO" id="GO:0044281">
    <property type="term" value="P:small molecule metabolic process"/>
    <property type="evidence" value="ECO:0007669"/>
    <property type="project" value="UniProtKB-ARBA"/>
</dbReference>
<feature type="active site" description="Schiff-base intermediate with substrate" evidence="5">
    <location>
        <position position="167"/>
    </location>
</feature>
<reference evidence="7 8" key="1">
    <citation type="journal article" date="2017" name="Int. J. Syst. Evol. Microbiol.">
        <title>Roseitalea porphyridii gen. nov., sp. nov., isolated from a red alga, and reclassification of Hoeflea suaedae Chung et al. 2013 as Pseudohoeflea suaedae gen. nov., comb. nov.</title>
        <authorList>
            <person name="Hyeon J.W."/>
            <person name="Jeong S.E."/>
            <person name="Baek K."/>
            <person name="Jeon C.O."/>
        </authorList>
    </citation>
    <scope>NUCLEOTIDE SEQUENCE [LARGE SCALE GENOMIC DNA]</scope>
    <source>
        <strain evidence="7 8">MA7-20</strain>
    </source>
</reference>
<dbReference type="InterPro" id="IPR013785">
    <property type="entry name" value="Aldolase_TIM"/>
</dbReference>
<evidence type="ECO:0000256" key="2">
    <source>
        <dbReference type="ARBA" id="ARBA00023239"/>
    </source>
</evidence>
<evidence type="ECO:0000256" key="5">
    <source>
        <dbReference type="PIRSR" id="PIRSR001365-1"/>
    </source>
</evidence>
<organism evidence="7 8">
    <name type="scientific">Roseitalea porphyridii</name>
    <dbReference type="NCBI Taxonomy" id="1852022"/>
    <lineage>
        <taxon>Bacteria</taxon>
        <taxon>Pseudomonadati</taxon>
        <taxon>Pseudomonadota</taxon>
        <taxon>Alphaproteobacteria</taxon>
        <taxon>Hyphomicrobiales</taxon>
        <taxon>Ahrensiaceae</taxon>
        <taxon>Roseitalea</taxon>
    </lineage>
</organism>
<sequence length="301" mass="32229">MDRNSIDWFGPLPALTTPFDTQGNIDETSFGDNVERLIAAGSTGFVVAGCTGEFWSLSAAERERFYKLAVEIVDGRVTVIVGTGAVTADETVRFTKMAEMAGVDGVLVLPPYFIKLTDDEIYAHYEEVSKRTEAPILLYNIPANAVNALSPDLVARLADIDNVVAVKESSGDWNNFYKTLIAAKDKIRVFCGPSSIYGVPAATLGADGFIDCFPNVWADGGRPLYDAAMAGDTGKAATLQATGRRLTDLFTSEGRTLYPATKAAMDMLGFPGGGTPRKPLQPLTGEQRTGLERGLAELGLL</sequence>
<feature type="binding site" evidence="6">
    <location>
        <position position="210"/>
    </location>
    <ligand>
        <name>pyruvate</name>
        <dbReference type="ChEBI" id="CHEBI:15361"/>
    </ligand>
</feature>